<dbReference type="PATRIC" id="fig|883114.3.peg.867"/>
<dbReference type="Proteomes" id="UP000004191">
    <property type="component" value="Unassembled WGS sequence"/>
</dbReference>
<evidence type="ECO:0000256" key="3">
    <source>
        <dbReference type="HAMAP-Rule" id="MF_00245"/>
    </source>
</evidence>
<dbReference type="InterPro" id="IPR054831">
    <property type="entry name" value="UPF0122_fam_protein"/>
</dbReference>
<dbReference type="HAMAP" id="MF_00245">
    <property type="entry name" value="UPF0122"/>
    <property type="match status" value="1"/>
</dbReference>
<dbReference type="InterPro" id="IPR036388">
    <property type="entry name" value="WH-like_DNA-bd_sf"/>
</dbReference>
<dbReference type="STRING" id="883114.HMPREF9709_00877"/>
<organism evidence="4 5">
    <name type="scientific">Helcococcus kunzii ATCC 51366</name>
    <dbReference type="NCBI Taxonomy" id="883114"/>
    <lineage>
        <taxon>Bacteria</taxon>
        <taxon>Bacillati</taxon>
        <taxon>Bacillota</taxon>
        <taxon>Tissierellia</taxon>
        <taxon>Tissierellales</taxon>
        <taxon>Peptoniphilaceae</taxon>
        <taxon>Helcococcus</taxon>
    </lineage>
</organism>
<dbReference type="Gene3D" id="1.10.10.10">
    <property type="entry name" value="Winged helix-like DNA-binding domain superfamily/Winged helix DNA-binding domain"/>
    <property type="match status" value="1"/>
</dbReference>
<evidence type="ECO:0000313" key="4">
    <source>
        <dbReference type="EMBL" id="EHR33941.1"/>
    </source>
</evidence>
<dbReference type="AlphaFoldDB" id="H3NNG6"/>
<comment type="function">
    <text evidence="2 3">Might take part in the signal recognition particle (SRP) pathway. This is inferred from the conservation of its genetic proximity to ftsY/ffh. May be a regulatory protein.</text>
</comment>
<dbReference type="NCBIfam" id="NF045758">
    <property type="entry name" value="YlxM"/>
    <property type="match status" value="1"/>
</dbReference>
<comment type="similarity">
    <text evidence="1 3">Belongs to the UPF0122 family.</text>
</comment>
<dbReference type="RefSeq" id="WP_005398295.1">
    <property type="nucleotide sequence ID" value="NZ_JH601088.1"/>
</dbReference>
<protein>
    <recommendedName>
        <fullName evidence="3">UPF0122 protein HMPREF9709_00877</fullName>
    </recommendedName>
</protein>
<sequence length="112" mass="13452">MEKNIMISIFYEYYKKLLTDKQAEAIEMYYLEDLSLTEIADIQGVSKQSISETIKRSEKALYDFEDSLKMYERINELSSLVDRLENNLLNDLDDEHFSKYMEIIYQIRNKLK</sequence>
<dbReference type="OrthoDB" id="6392at2"/>
<keyword evidence="5" id="KW-1185">Reference proteome</keyword>
<dbReference type="PANTHER" id="PTHR40083">
    <property type="entry name" value="UPF0122 PROTEIN CBO2450/CLC_2298"/>
    <property type="match status" value="1"/>
</dbReference>
<accession>H3NNG6</accession>
<evidence type="ECO:0000256" key="2">
    <source>
        <dbReference type="ARBA" id="ARBA00024764"/>
    </source>
</evidence>
<name>H3NNG6_9FIRM</name>
<dbReference type="InterPro" id="IPR013324">
    <property type="entry name" value="RNA_pol_sigma_r3/r4-like"/>
</dbReference>
<evidence type="ECO:0000313" key="5">
    <source>
        <dbReference type="Proteomes" id="UP000004191"/>
    </source>
</evidence>
<dbReference type="Pfam" id="PF04297">
    <property type="entry name" value="UPF0122"/>
    <property type="match status" value="1"/>
</dbReference>
<dbReference type="GeneID" id="96998872"/>
<evidence type="ECO:0000256" key="1">
    <source>
        <dbReference type="ARBA" id="ARBA00008720"/>
    </source>
</evidence>
<dbReference type="HOGENOM" id="CLU_129218_0_2_9"/>
<comment type="caution">
    <text evidence="4">The sequence shown here is derived from an EMBL/GenBank/DDBJ whole genome shotgun (WGS) entry which is preliminary data.</text>
</comment>
<proteinExistence type="inferred from homology"/>
<dbReference type="SUPFAM" id="SSF88659">
    <property type="entry name" value="Sigma3 and sigma4 domains of RNA polymerase sigma factors"/>
    <property type="match status" value="1"/>
</dbReference>
<dbReference type="PANTHER" id="PTHR40083:SF1">
    <property type="entry name" value="UPF0122 PROTEIN YLXM"/>
    <property type="match status" value="1"/>
</dbReference>
<dbReference type="eggNOG" id="COG2739">
    <property type="taxonomic scope" value="Bacteria"/>
</dbReference>
<reference evidence="4 5" key="1">
    <citation type="submission" date="2012-01" db="EMBL/GenBank/DDBJ databases">
        <title>The Genome Sequence of Helcococcus kunzii ATCC 51366.</title>
        <authorList>
            <consortium name="The Broad Institute Genome Sequencing Platform"/>
            <person name="Earl A."/>
            <person name="Ward D."/>
            <person name="Feldgarden M."/>
            <person name="Gevers D."/>
            <person name="Huys G."/>
            <person name="Young S.K."/>
            <person name="Zeng Q."/>
            <person name="Gargeya S."/>
            <person name="Fitzgerald M."/>
            <person name="Haas B."/>
            <person name="Abouelleil A."/>
            <person name="Alvarado L."/>
            <person name="Arachchi H.M."/>
            <person name="Berlin A."/>
            <person name="Chapman S.B."/>
            <person name="Gearin G."/>
            <person name="Goldberg J."/>
            <person name="Griggs A."/>
            <person name="Gujja S."/>
            <person name="Hansen M."/>
            <person name="Heiman D."/>
            <person name="Howarth C."/>
            <person name="Larimer J."/>
            <person name="Lui A."/>
            <person name="MacDonald P.J.P."/>
            <person name="McCowen C."/>
            <person name="Montmayeur A."/>
            <person name="Murphy C."/>
            <person name="Neiman D."/>
            <person name="Pearson M."/>
            <person name="Priest M."/>
            <person name="Roberts A."/>
            <person name="Saif S."/>
            <person name="Shea T."/>
            <person name="Sisk P."/>
            <person name="Stolte C."/>
            <person name="Sykes S."/>
            <person name="Wortman J."/>
            <person name="Nusbaum C."/>
            <person name="Birren B."/>
        </authorList>
    </citation>
    <scope>NUCLEOTIDE SEQUENCE [LARGE SCALE GENOMIC DNA]</scope>
    <source>
        <strain evidence="4 5">ATCC 51366</strain>
    </source>
</reference>
<dbReference type="InterPro" id="IPR007394">
    <property type="entry name" value="UPF0122"/>
</dbReference>
<dbReference type="EMBL" id="AGEI01000021">
    <property type="protein sequence ID" value="EHR33941.1"/>
    <property type="molecule type" value="Genomic_DNA"/>
</dbReference>
<gene>
    <name evidence="4" type="ORF">HMPREF9709_00877</name>
</gene>